<keyword evidence="2" id="KW-1185">Reference proteome</keyword>
<dbReference type="Gene3D" id="2.60.120.620">
    <property type="entry name" value="q2cbj1_9rhob like domain"/>
    <property type="match status" value="1"/>
</dbReference>
<gene>
    <name evidence="1" type="ORF">DB32_000364</name>
</gene>
<evidence type="ECO:0000313" key="2">
    <source>
        <dbReference type="Proteomes" id="UP000034883"/>
    </source>
</evidence>
<dbReference type="Proteomes" id="UP000034883">
    <property type="component" value="Chromosome"/>
</dbReference>
<dbReference type="EMBL" id="CP011125">
    <property type="protein sequence ID" value="AKF03215.1"/>
    <property type="molecule type" value="Genomic_DNA"/>
</dbReference>
<proteinExistence type="predicted"/>
<dbReference type="KEGG" id="samy:DB32_000364"/>
<reference evidence="1 2" key="1">
    <citation type="submission" date="2015-03" db="EMBL/GenBank/DDBJ databases">
        <title>Genome assembly of Sandaracinus amylolyticus DSM 53668.</title>
        <authorList>
            <person name="Sharma G."/>
            <person name="Subramanian S."/>
        </authorList>
    </citation>
    <scope>NUCLEOTIDE SEQUENCE [LARGE SCALE GENOMIC DNA]</scope>
    <source>
        <strain evidence="1 2">DSM 53668</strain>
    </source>
</reference>
<organism evidence="1 2">
    <name type="scientific">Sandaracinus amylolyticus</name>
    <dbReference type="NCBI Taxonomy" id="927083"/>
    <lineage>
        <taxon>Bacteria</taxon>
        <taxon>Pseudomonadati</taxon>
        <taxon>Myxococcota</taxon>
        <taxon>Polyangia</taxon>
        <taxon>Polyangiales</taxon>
        <taxon>Sandaracinaceae</taxon>
        <taxon>Sandaracinus</taxon>
    </lineage>
</organism>
<dbReference type="RefSeq" id="WP_157068600.1">
    <property type="nucleotide sequence ID" value="NZ_CP011125.1"/>
</dbReference>
<name>A0A0F6VZ76_9BACT</name>
<evidence type="ECO:0008006" key="3">
    <source>
        <dbReference type="Google" id="ProtNLM"/>
    </source>
</evidence>
<sequence length="257" mass="28311">MREHDVAHRIATQGHAVIEGAVPEHLVETLADKMREQWRAHGAPKLFSQRDVSIGERVHVSPVGMAMYGILEPIPEAAHIALLPEVRGVVETLLGPRARLELAAGIVSDHTRPFFFWHHHVGGIDGEDVRGTYPPIDRIERIVCTTYLCPLDDAHGTMLVWPRRVGEPTAPPRPPGSEPWPGCVELRAPAGSIVFFDQPTWHAVTPMKREGLRAFIAFFVTRADAPASRRRDPTIPAALAGSAELARAYSAGVPERR</sequence>
<dbReference type="OrthoDB" id="5514315at2"/>
<accession>A0A0F6VZ76</accession>
<evidence type="ECO:0000313" key="1">
    <source>
        <dbReference type="EMBL" id="AKF03215.1"/>
    </source>
</evidence>
<protein>
    <recommendedName>
        <fullName evidence="3">Prolyl 4-hydroxylase alpha subunit Fe(2+) 2OG dioxygenase domain-containing protein</fullName>
    </recommendedName>
</protein>
<dbReference type="SUPFAM" id="SSF51197">
    <property type="entry name" value="Clavaminate synthase-like"/>
    <property type="match status" value="1"/>
</dbReference>
<dbReference type="STRING" id="927083.DB32_000364"/>
<dbReference type="AlphaFoldDB" id="A0A0F6VZ76"/>